<feature type="domain" description="Acyltransferase 3" evidence="2">
    <location>
        <begin position="7"/>
        <end position="334"/>
    </location>
</feature>
<dbReference type="OrthoDB" id="6623990at2"/>
<accession>A0A1M5Z1P2</accession>
<protein>
    <submittedName>
        <fullName evidence="3">Fucose 4-O-acetylase</fullName>
    </submittedName>
</protein>
<dbReference type="PANTHER" id="PTHR37312">
    <property type="entry name" value="MEMBRANE-BOUND ACYLTRANSFERASE YKRP-RELATED"/>
    <property type="match status" value="1"/>
</dbReference>
<keyword evidence="1" id="KW-0812">Transmembrane</keyword>
<reference evidence="4" key="1">
    <citation type="submission" date="2016-11" db="EMBL/GenBank/DDBJ databases">
        <authorList>
            <person name="Varghese N."/>
            <person name="Submissions S."/>
        </authorList>
    </citation>
    <scope>NUCLEOTIDE SEQUENCE [LARGE SCALE GENOMIC DNA]</scope>
    <source>
        <strain evidence="4">DSM 3071</strain>
    </source>
</reference>
<dbReference type="EMBL" id="FQXK01000014">
    <property type="protein sequence ID" value="SHI17823.1"/>
    <property type="molecule type" value="Genomic_DNA"/>
</dbReference>
<evidence type="ECO:0000259" key="2">
    <source>
        <dbReference type="Pfam" id="PF01757"/>
    </source>
</evidence>
<keyword evidence="1" id="KW-0472">Membrane</keyword>
<dbReference type="Pfam" id="PF01757">
    <property type="entry name" value="Acyl_transf_3"/>
    <property type="match status" value="1"/>
</dbReference>
<dbReference type="InterPro" id="IPR052734">
    <property type="entry name" value="Nod_factor_acetyltransferase"/>
</dbReference>
<keyword evidence="1" id="KW-1133">Transmembrane helix</keyword>
<evidence type="ECO:0000313" key="4">
    <source>
        <dbReference type="Proteomes" id="UP000184278"/>
    </source>
</evidence>
<feature type="transmembrane region" description="Helical" evidence="1">
    <location>
        <begin position="320"/>
        <end position="348"/>
    </location>
</feature>
<feature type="transmembrane region" description="Helical" evidence="1">
    <location>
        <begin position="156"/>
        <end position="174"/>
    </location>
</feature>
<evidence type="ECO:0000256" key="1">
    <source>
        <dbReference type="SAM" id="Phobius"/>
    </source>
</evidence>
<name>A0A1M5Z1P2_BUTFI</name>
<feature type="transmembrane region" description="Helical" evidence="1">
    <location>
        <begin position="31"/>
        <end position="50"/>
    </location>
</feature>
<dbReference type="RefSeq" id="WP_073387257.1">
    <property type="nucleotide sequence ID" value="NZ_FQXK01000014.1"/>
</dbReference>
<sequence>MTNRNSTLDNAKAFAIFVVVLAHVLRNGRYFTYFVPAAVPVFFMLSGFTYRNGISFLSFLEKKFRTIVVPYLFAGIISILIFSFLGKFASKTLGEGISTTDILPNIGYMLYGSGKNDHMKWNNSLWFLPCLFVVMLLVYFIETIVSIAKQNQFHRLILRLILCLLCLTVGLYITRKHGNIALPWHIETALCNVIFVEIGLIIAPRVKSIDVVSKNSAVKKWAYLIIFSIFAIAFAYFNGETSARTDEYGRSFILYFLSALCFALAYLYAGSLIGNSISAVSYVGMNTLPILMWNKYPVILLQTVIGKFTKILAAPSSPTALISAVIPALIAIMICLIAGKVQLLILPITLGRKPASKQ</sequence>
<dbReference type="GeneID" id="89508382"/>
<dbReference type="PANTHER" id="PTHR37312:SF1">
    <property type="entry name" value="MEMBRANE-BOUND ACYLTRANSFERASE YKRP-RELATED"/>
    <property type="match status" value="1"/>
</dbReference>
<dbReference type="InterPro" id="IPR002656">
    <property type="entry name" value="Acyl_transf_3_dom"/>
</dbReference>
<feature type="transmembrane region" description="Helical" evidence="1">
    <location>
        <begin position="71"/>
        <end position="89"/>
    </location>
</feature>
<dbReference type="GO" id="GO:0016747">
    <property type="term" value="F:acyltransferase activity, transferring groups other than amino-acyl groups"/>
    <property type="evidence" value="ECO:0007669"/>
    <property type="project" value="InterPro"/>
</dbReference>
<keyword evidence="4" id="KW-1185">Reference proteome</keyword>
<dbReference type="Proteomes" id="UP000184278">
    <property type="component" value="Unassembled WGS sequence"/>
</dbReference>
<gene>
    <name evidence="3" type="ORF">SAMN02745229_01892</name>
</gene>
<feature type="transmembrane region" description="Helical" evidence="1">
    <location>
        <begin position="125"/>
        <end position="144"/>
    </location>
</feature>
<proteinExistence type="predicted"/>
<evidence type="ECO:0000313" key="3">
    <source>
        <dbReference type="EMBL" id="SHI17823.1"/>
    </source>
</evidence>
<feature type="transmembrane region" description="Helical" evidence="1">
    <location>
        <begin position="252"/>
        <end position="275"/>
    </location>
</feature>
<organism evidence="3 4">
    <name type="scientific">Butyrivibrio fibrisolvens DSM 3071</name>
    <dbReference type="NCBI Taxonomy" id="1121131"/>
    <lineage>
        <taxon>Bacteria</taxon>
        <taxon>Bacillati</taxon>
        <taxon>Bacillota</taxon>
        <taxon>Clostridia</taxon>
        <taxon>Lachnospirales</taxon>
        <taxon>Lachnospiraceae</taxon>
        <taxon>Butyrivibrio</taxon>
    </lineage>
</organism>
<dbReference type="STRING" id="1121131.SAMN02745229_01892"/>
<dbReference type="AlphaFoldDB" id="A0A1M5Z1P2"/>
<feature type="transmembrane region" description="Helical" evidence="1">
    <location>
        <begin position="221"/>
        <end position="237"/>
    </location>
</feature>
<feature type="transmembrane region" description="Helical" evidence="1">
    <location>
        <begin position="180"/>
        <end position="200"/>
    </location>
</feature>